<reference evidence="1 2" key="1">
    <citation type="submission" date="2019-09" db="EMBL/GenBank/DDBJ databases">
        <title>The hologenome of the rock-dwelling lichen Lasallia pustulata.</title>
        <authorList>
            <person name="Greshake Tzovaras B."/>
            <person name="Segers F."/>
            <person name="Bicker A."/>
            <person name="Dal Grande F."/>
            <person name="Otte J."/>
            <person name="Hankeln T."/>
            <person name="Schmitt I."/>
            <person name="Ebersberger I."/>
        </authorList>
    </citation>
    <scope>NUCLEOTIDE SEQUENCE [LARGE SCALE GENOMIC DNA]</scope>
    <source>
        <strain evidence="1">A1-1</strain>
    </source>
</reference>
<gene>
    <name evidence="1" type="ORF">FRX48_04049</name>
</gene>
<accession>A0A5M8PQT5</accession>
<comment type="caution">
    <text evidence="1">The sequence shown here is derived from an EMBL/GenBank/DDBJ whole genome shotgun (WGS) entry which is preliminary data.</text>
</comment>
<protein>
    <submittedName>
        <fullName evidence="1">Uncharacterized protein</fullName>
    </submittedName>
</protein>
<evidence type="ECO:0000313" key="1">
    <source>
        <dbReference type="EMBL" id="KAA6411899.1"/>
    </source>
</evidence>
<dbReference type="Proteomes" id="UP000324767">
    <property type="component" value="Unassembled WGS sequence"/>
</dbReference>
<evidence type="ECO:0000313" key="2">
    <source>
        <dbReference type="Proteomes" id="UP000324767"/>
    </source>
</evidence>
<name>A0A5M8PQT5_9LECA</name>
<proteinExistence type="predicted"/>
<dbReference type="EMBL" id="VXIT01000006">
    <property type="protein sequence ID" value="KAA6411899.1"/>
    <property type="molecule type" value="Genomic_DNA"/>
</dbReference>
<dbReference type="AlphaFoldDB" id="A0A5M8PQT5"/>
<organism evidence="1 2">
    <name type="scientific">Lasallia pustulata</name>
    <dbReference type="NCBI Taxonomy" id="136370"/>
    <lineage>
        <taxon>Eukaryota</taxon>
        <taxon>Fungi</taxon>
        <taxon>Dikarya</taxon>
        <taxon>Ascomycota</taxon>
        <taxon>Pezizomycotina</taxon>
        <taxon>Lecanoromycetes</taxon>
        <taxon>OSLEUM clade</taxon>
        <taxon>Umbilicariomycetidae</taxon>
        <taxon>Umbilicariales</taxon>
        <taxon>Umbilicariaceae</taxon>
        <taxon>Lasallia</taxon>
    </lineage>
</organism>
<sequence>MSGCGPEGIAGPCVFGGQGSQGKQYNKYGYHWPSRSRTLLITGCLAGRIHLHHVPGTAHDDLTKSRCVLPCRTNMLGS</sequence>